<dbReference type="OrthoDB" id="3187562at2"/>
<dbReference type="InterPro" id="IPR002772">
    <property type="entry name" value="Glyco_hydro_3_C"/>
</dbReference>
<dbReference type="InterPro" id="IPR036881">
    <property type="entry name" value="Glyco_hydro_3_C_sf"/>
</dbReference>
<protein>
    <recommendedName>
        <fullName evidence="4">Exo-alpha-(1-&gt;6)-L-arabinopyranosidase</fullName>
    </recommendedName>
</protein>
<name>C5BY61_BEUC1</name>
<evidence type="ECO:0000256" key="4">
    <source>
        <dbReference type="ARBA" id="ARBA00074219"/>
    </source>
</evidence>
<dbReference type="SUPFAM" id="SSF52279">
    <property type="entry name" value="Beta-D-glucan exohydrolase, C-terminal domain"/>
    <property type="match status" value="1"/>
</dbReference>
<dbReference type="Gene3D" id="3.20.20.300">
    <property type="entry name" value="Glycoside hydrolase, family 3, N-terminal domain"/>
    <property type="match status" value="1"/>
</dbReference>
<dbReference type="PANTHER" id="PTHR42715">
    <property type="entry name" value="BETA-GLUCOSIDASE"/>
    <property type="match status" value="1"/>
</dbReference>
<dbReference type="PANTHER" id="PTHR42715:SF10">
    <property type="entry name" value="BETA-GLUCOSIDASE"/>
    <property type="match status" value="1"/>
</dbReference>
<dbReference type="InterPro" id="IPR013783">
    <property type="entry name" value="Ig-like_fold"/>
</dbReference>
<dbReference type="GO" id="GO:0008422">
    <property type="term" value="F:beta-glucosidase activity"/>
    <property type="evidence" value="ECO:0007669"/>
    <property type="project" value="UniProtKB-ARBA"/>
</dbReference>
<organism evidence="6 7">
    <name type="scientific">Beutenbergia cavernae (strain ATCC BAA-8 / DSM 12333 / CCUG 43141 / JCM 11478 / NBRC 16432 / NCIMB 13614 / HKI 0122)</name>
    <dbReference type="NCBI Taxonomy" id="471853"/>
    <lineage>
        <taxon>Bacteria</taxon>
        <taxon>Bacillati</taxon>
        <taxon>Actinomycetota</taxon>
        <taxon>Actinomycetes</taxon>
        <taxon>Micrococcales</taxon>
        <taxon>Beutenbergiaceae</taxon>
        <taxon>Beutenbergia</taxon>
    </lineage>
</organism>
<sequence>MTELTDLEVGAPSAGAAERIAAHLAQMTLEQKLAQLVGYWADSDDGVVAPMQGAMGELDGLPHATRHGLGHLTRVYGTRPVAAVERRRWLREVQRDLVARTGVGAIVHEECLTGLAAWRAASFPTPLAWGAAFDPALVTEMATAIGTSMRELGVHQGLAPVLDVVRDPRWGRVEECLGEDPFLVGTLGTAYVRGLQSAGVIATLKHFVGYSASTAGRNFAPVAAGPREVADVLLVPFEMAVLDGGARSVMHSYAEIDGVPVAADPRLLTDLLRERWGFAGTLVADYFGVAFLHRLHGVAADLGEAAALALAAGVDVELPTGDAYLEPLAARVEGGLLDVALVDRAVERVLRQKAELGLFEAPAADERDDPVDLDPPGHRRIAARLAERSAVLLANDGTLPLAAPARVAVVGPNADRVEALFGCYAFVNHVLPHHRGLELGIDVPTVLEAVRAQWPTAHVTHVPGCTVAGSLPDDAGGLGAAVAAASDADVAIVVVGDSSGLFGRGTVGEGCDTDDLELPGVQRVLVEAVVATGTPTVLVLLTGRPYAVGWALEACGAVVQAFFPGEEGAGALARILSGAVMPSGRLPVSLPRSAGSQPATYLHPPLGGDTEVSSVPTAPALPFGFGLSYTTFAHEDLTTPAEVPTDGVVEARVRVANTGARNGQDVVQLYARDPVASVTRPVAQLVGFARVELEPGEEVEVTFRVPTARLAFSDRDLVRVVEPGDVELWVGASCADKETTASVRLVGPVHVVSRRDARETGVVVGGRA</sequence>
<dbReference type="STRING" id="471853.Bcav_2716"/>
<accession>C5BY61</accession>
<dbReference type="InterPro" id="IPR026891">
    <property type="entry name" value="Fn3-like"/>
</dbReference>
<keyword evidence="7" id="KW-1185">Reference proteome</keyword>
<feature type="domain" description="Fibronectin type III-like" evidence="5">
    <location>
        <begin position="665"/>
        <end position="734"/>
    </location>
</feature>
<dbReference type="RefSeq" id="WP_015883201.1">
    <property type="nucleotide sequence ID" value="NC_012669.1"/>
</dbReference>
<evidence type="ECO:0000313" key="6">
    <source>
        <dbReference type="EMBL" id="ACQ80961.1"/>
    </source>
</evidence>
<dbReference type="Gene3D" id="2.60.40.10">
    <property type="entry name" value="Immunoglobulins"/>
    <property type="match status" value="1"/>
</dbReference>
<dbReference type="Pfam" id="PF14310">
    <property type="entry name" value="Fn3-like"/>
    <property type="match status" value="1"/>
</dbReference>
<dbReference type="PRINTS" id="PR00133">
    <property type="entry name" value="GLHYDRLASE3"/>
</dbReference>
<dbReference type="InterPro" id="IPR036962">
    <property type="entry name" value="Glyco_hydro_3_N_sf"/>
</dbReference>
<dbReference type="EMBL" id="CP001618">
    <property type="protein sequence ID" value="ACQ80961.1"/>
    <property type="molecule type" value="Genomic_DNA"/>
</dbReference>
<evidence type="ECO:0000256" key="1">
    <source>
        <dbReference type="ARBA" id="ARBA00005336"/>
    </source>
</evidence>
<dbReference type="Gene3D" id="3.40.50.1700">
    <property type="entry name" value="Glycoside hydrolase family 3 C-terminal domain"/>
    <property type="match status" value="1"/>
</dbReference>
<evidence type="ECO:0000313" key="7">
    <source>
        <dbReference type="Proteomes" id="UP000007962"/>
    </source>
</evidence>
<comment type="similarity">
    <text evidence="1">Belongs to the glycosyl hydrolase 3 family.</text>
</comment>
<evidence type="ECO:0000256" key="3">
    <source>
        <dbReference type="ARBA" id="ARBA00058905"/>
    </source>
</evidence>
<dbReference type="GO" id="GO:0005975">
    <property type="term" value="P:carbohydrate metabolic process"/>
    <property type="evidence" value="ECO:0007669"/>
    <property type="project" value="InterPro"/>
</dbReference>
<dbReference type="InterPro" id="IPR050288">
    <property type="entry name" value="Cellulose_deg_GH3"/>
</dbReference>
<dbReference type="CAZy" id="GH3">
    <property type="family name" value="Glycoside Hydrolase Family 3"/>
</dbReference>
<dbReference type="InterPro" id="IPR001764">
    <property type="entry name" value="Glyco_hydro_3_N"/>
</dbReference>
<dbReference type="SMART" id="SM01217">
    <property type="entry name" value="Fn3_like"/>
    <property type="match status" value="1"/>
</dbReference>
<proteinExistence type="inferred from homology"/>
<dbReference type="InterPro" id="IPR017853">
    <property type="entry name" value="GH"/>
</dbReference>
<dbReference type="KEGG" id="bcv:Bcav_2716"/>
<dbReference type="HOGENOM" id="CLU_004542_5_1_11"/>
<dbReference type="Pfam" id="PF00933">
    <property type="entry name" value="Glyco_hydro_3"/>
    <property type="match status" value="1"/>
</dbReference>
<dbReference type="Proteomes" id="UP000007962">
    <property type="component" value="Chromosome"/>
</dbReference>
<evidence type="ECO:0000259" key="5">
    <source>
        <dbReference type="SMART" id="SM01217"/>
    </source>
</evidence>
<comment type="function">
    <text evidence="3">Catalyzes the hydrolysis of a non-reducing terminal alpha-L-arabinopyranosidic linkage in ginsenoside Rb2 (alpha-L-arabinopyranosyl-(1-&gt;6)-alpha-D-glucopyranosyl) to release alpha-D-glucopyranosyl (Rd). It is not able to hydrolyze alpha-L-arabinofuranosyl-(1-&gt;6)-alpha-D-glucopyranosyl (Rc).</text>
</comment>
<dbReference type="SUPFAM" id="SSF51445">
    <property type="entry name" value="(Trans)glycosidases"/>
    <property type="match status" value="1"/>
</dbReference>
<keyword evidence="2 6" id="KW-0378">Hydrolase</keyword>
<reference evidence="6 7" key="1">
    <citation type="journal article" date="2009" name="Stand. Genomic Sci.">
        <title>Complete genome sequence of Beutenbergia cavernae type strain (HKI 0122).</title>
        <authorList>
            <person name="Land M."/>
            <person name="Pukall R."/>
            <person name="Abt B."/>
            <person name="Goker M."/>
            <person name="Rohde M."/>
            <person name="Glavina Del Rio T."/>
            <person name="Tice H."/>
            <person name="Copeland A."/>
            <person name="Cheng J.F."/>
            <person name="Lucas S."/>
            <person name="Chen F."/>
            <person name="Nolan M."/>
            <person name="Bruce D."/>
            <person name="Goodwin L."/>
            <person name="Pitluck S."/>
            <person name="Ivanova N."/>
            <person name="Mavromatis K."/>
            <person name="Ovchinnikova G."/>
            <person name="Pati A."/>
            <person name="Chen A."/>
            <person name="Palaniappan K."/>
            <person name="Hauser L."/>
            <person name="Chang Y.J."/>
            <person name="Jefferies C.C."/>
            <person name="Saunders E."/>
            <person name="Brettin T."/>
            <person name="Detter J.C."/>
            <person name="Han C."/>
            <person name="Chain P."/>
            <person name="Bristow J."/>
            <person name="Eisen J.A."/>
            <person name="Markowitz V."/>
            <person name="Hugenholtz P."/>
            <person name="Kyrpides N.C."/>
            <person name="Klenk H.P."/>
            <person name="Lapidus A."/>
        </authorList>
    </citation>
    <scope>NUCLEOTIDE SEQUENCE [LARGE SCALE GENOMIC DNA]</scope>
    <source>
        <strain evidence="7">ATCC BAA-8 / DSM 12333 / NBRC 16432</strain>
    </source>
</reference>
<dbReference type="AlphaFoldDB" id="C5BY61"/>
<gene>
    <name evidence="6" type="ordered locus">Bcav_2716</name>
</gene>
<evidence type="ECO:0000256" key="2">
    <source>
        <dbReference type="ARBA" id="ARBA00022801"/>
    </source>
</evidence>
<dbReference type="FunFam" id="2.60.40.10:FF:000495">
    <property type="entry name" value="Periplasmic beta-glucosidase"/>
    <property type="match status" value="1"/>
</dbReference>
<dbReference type="eggNOG" id="COG1472">
    <property type="taxonomic scope" value="Bacteria"/>
</dbReference>
<dbReference type="Pfam" id="PF01915">
    <property type="entry name" value="Glyco_hydro_3_C"/>
    <property type="match status" value="1"/>
</dbReference>